<feature type="transmembrane region" description="Helical" evidence="1">
    <location>
        <begin position="7"/>
        <end position="26"/>
    </location>
</feature>
<evidence type="ECO:0000256" key="1">
    <source>
        <dbReference type="SAM" id="Phobius"/>
    </source>
</evidence>
<feature type="transmembrane region" description="Helical" evidence="1">
    <location>
        <begin position="46"/>
        <end position="68"/>
    </location>
</feature>
<dbReference type="AlphaFoldDB" id="A0A8B4BR80"/>
<reference evidence="2 3" key="1">
    <citation type="submission" date="2016-11" db="EMBL/GenBank/DDBJ databases">
        <authorList>
            <person name="Varghese N."/>
            <person name="Submissions S."/>
        </authorList>
    </citation>
    <scope>NUCLEOTIDE SEQUENCE [LARGE SCALE GENOMIC DNA]</scope>
    <source>
        <strain evidence="2 3">DSM 1</strain>
    </source>
</reference>
<keyword evidence="1" id="KW-0812">Transmembrane</keyword>
<sequence>MYFKFSLLSFITGLIMIFVIQLATFYRNLQIKTGRMDGDTTYTLLSSSLIVIPIILFVLALIFFQLHIKDKQKH</sequence>
<gene>
    <name evidence="2" type="ORF">SAMN02745208_00675</name>
</gene>
<evidence type="ECO:0000313" key="2">
    <source>
        <dbReference type="EMBL" id="SHE66077.1"/>
    </source>
</evidence>
<dbReference type="EMBL" id="FQUB01000009">
    <property type="protein sequence ID" value="SHE66077.1"/>
    <property type="molecule type" value="Genomic_DNA"/>
</dbReference>
<evidence type="ECO:0000313" key="3">
    <source>
        <dbReference type="Proteomes" id="UP000184029"/>
    </source>
</evidence>
<dbReference type="KEGG" id="bcoa:BF29_1479"/>
<comment type="caution">
    <text evidence="2">The sequence shown here is derived from an EMBL/GenBank/DDBJ whole genome shotgun (WGS) entry which is preliminary data.</text>
</comment>
<keyword evidence="1" id="KW-1133">Transmembrane helix</keyword>
<protein>
    <submittedName>
        <fullName evidence="2">Uncharacterized protein</fullName>
    </submittedName>
</protein>
<organism evidence="2 3">
    <name type="scientific">Heyndrickxia coagulans DSM 1 = ATCC 7050</name>
    <dbReference type="NCBI Taxonomy" id="1121088"/>
    <lineage>
        <taxon>Bacteria</taxon>
        <taxon>Bacillati</taxon>
        <taxon>Bacillota</taxon>
        <taxon>Bacilli</taxon>
        <taxon>Bacillales</taxon>
        <taxon>Bacillaceae</taxon>
        <taxon>Heyndrickxia</taxon>
    </lineage>
</organism>
<dbReference type="Proteomes" id="UP000184029">
    <property type="component" value="Unassembled WGS sequence"/>
</dbReference>
<proteinExistence type="predicted"/>
<name>A0A8B4BR80_HEYCO</name>
<keyword evidence="1" id="KW-0472">Membrane</keyword>
<accession>A0A8B4BR80</accession>